<dbReference type="EMBL" id="CP163431">
    <property type="protein sequence ID" value="XDQ03112.1"/>
    <property type="molecule type" value="Genomic_DNA"/>
</dbReference>
<reference evidence="1" key="1">
    <citation type="submission" date="2024-07" db="EMBL/GenBank/DDBJ databases">
        <authorList>
            <person name="Yu S.T."/>
        </authorList>
    </citation>
    <scope>NUCLEOTIDE SEQUENCE</scope>
    <source>
        <strain evidence="1">R08</strain>
    </source>
</reference>
<gene>
    <name evidence="1" type="ORF">AB5J58_24490</name>
</gene>
<sequence length="54" mass="5776">MKFSTADGGTVEVTRVGISFDIHVRDAAGRTVATVDMSSDDAFTLMQELDSLNP</sequence>
<name>A0AB39MB20_9ACTN</name>
<protein>
    <submittedName>
        <fullName evidence="1">Uncharacterized protein</fullName>
    </submittedName>
</protein>
<accession>A0AB39MB20</accession>
<organism evidence="1">
    <name type="scientific">Streptomyces sp. R08</name>
    <dbReference type="NCBI Taxonomy" id="3238624"/>
    <lineage>
        <taxon>Bacteria</taxon>
        <taxon>Bacillati</taxon>
        <taxon>Actinomycetota</taxon>
        <taxon>Actinomycetes</taxon>
        <taxon>Kitasatosporales</taxon>
        <taxon>Streptomycetaceae</taxon>
        <taxon>Streptomyces</taxon>
    </lineage>
</organism>
<evidence type="ECO:0000313" key="1">
    <source>
        <dbReference type="EMBL" id="XDQ03112.1"/>
    </source>
</evidence>
<proteinExistence type="predicted"/>
<dbReference type="AlphaFoldDB" id="A0AB39MB20"/>
<dbReference type="RefSeq" id="WP_319359907.1">
    <property type="nucleotide sequence ID" value="NZ_CP163431.1"/>
</dbReference>